<keyword evidence="4 6" id="KW-1133">Transmembrane helix</keyword>
<evidence type="ECO:0000256" key="2">
    <source>
        <dbReference type="ARBA" id="ARBA00008892"/>
    </source>
</evidence>
<keyword evidence="6" id="KW-0813">Transport</keyword>
<dbReference type="EMBL" id="LT594355">
    <property type="protein sequence ID" value="SBT62542.1"/>
    <property type="molecule type" value="Genomic_DNA"/>
</dbReference>
<gene>
    <name evidence="8" type="primary">atp8</name>
</gene>
<dbReference type="EMBL" id="LT594362">
    <property type="protein sequence ID" value="SBT62653.1"/>
    <property type="molecule type" value="Genomic_DNA"/>
</dbReference>
<evidence type="ECO:0000256" key="3">
    <source>
        <dbReference type="ARBA" id="ARBA00022692"/>
    </source>
</evidence>
<dbReference type="EMBL" id="LT594354">
    <property type="protein sequence ID" value="SBT62526.1"/>
    <property type="molecule type" value="Genomic_DNA"/>
</dbReference>
<keyword evidence="3 6" id="KW-0812">Transmembrane</keyword>
<evidence type="ECO:0000256" key="6">
    <source>
        <dbReference type="RuleBase" id="RU368038"/>
    </source>
</evidence>
<keyword evidence="6" id="KW-0406">Ion transport</keyword>
<evidence type="ECO:0000256" key="1">
    <source>
        <dbReference type="ARBA" id="ARBA00004167"/>
    </source>
</evidence>
<proteinExistence type="inferred from homology"/>
<reference evidence="8" key="2">
    <citation type="submission" date="2016-05" db="EMBL/GenBank/DDBJ databases">
        <authorList>
            <person name="Lavstsen T."/>
            <person name="Jespersen J.S."/>
        </authorList>
    </citation>
    <scope>NUCLEOTIDE SEQUENCE</scope>
    <source>
        <strain evidence="7">Sample_151</strain>
        <strain evidence="8">Sample_1540</strain>
        <strain evidence="9">Sample_1825</strain>
        <strain evidence="10">Sample_185</strain>
        <strain evidence="11">Sample_421</strain>
        <strain evidence="12">Sample_422</strain>
        <strain evidence="13">Sample_433</strain>
        <strain evidence="14">Sample_437</strain>
        <strain evidence="15">Sample_599</strain>
        <strain evidence="16">Sample_B-8274</strain>
    </source>
</reference>
<evidence type="ECO:0000313" key="11">
    <source>
        <dbReference type="EMBL" id="SBT62637.1"/>
    </source>
</evidence>
<dbReference type="EMBL" id="LT594358">
    <property type="protein sequence ID" value="SBT62589.1"/>
    <property type="molecule type" value="Genomic_DNA"/>
</dbReference>
<sequence length="48" mass="5540">MPQLVPFYFMNLLTGSILAISLLLYFVATYLLPNILRLLIARNMIIKL</sequence>
<comment type="function">
    <text evidence="6">Mitochondrial membrane ATP synthase (F(1)F(0) ATP synthase or Complex V) produces ATP from ADP in the presence of a proton gradient across the membrane which is generated by electron transport complexes of the respiratory chain. F-type ATPases consist of two structural domains, F(1) - containing the extramembraneous catalytic core and F(0) - containing the membrane proton channel, linked together by a central stalk and a peripheral stalk. During catalysis, ATP synthesis in the catalytic domain of F(1) is coupled via a rotary mechanism of the central stalk subunits to proton translocation. Part of the complex F(0) domain. Minor subunit located with subunit a in the membrane.</text>
</comment>
<dbReference type="EMBL" id="LT594357">
    <property type="protein sequence ID" value="SBT62573.1"/>
    <property type="molecule type" value="Genomic_DNA"/>
</dbReference>
<evidence type="ECO:0000313" key="16">
    <source>
        <dbReference type="EMBL" id="SBT62921.1"/>
    </source>
</evidence>
<dbReference type="GO" id="GO:0005743">
    <property type="term" value="C:mitochondrial inner membrane"/>
    <property type="evidence" value="ECO:0007669"/>
    <property type="project" value="UniProtKB-SubCell"/>
</dbReference>
<organism evidence="8">
    <name type="scientific">Candida orthopsilosis</name>
    <dbReference type="NCBI Taxonomy" id="273371"/>
    <lineage>
        <taxon>Eukaryota</taxon>
        <taxon>Fungi</taxon>
        <taxon>Dikarya</taxon>
        <taxon>Ascomycota</taxon>
        <taxon>Saccharomycotina</taxon>
        <taxon>Pichiomycetes</taxon>
        <taxon>Debaryomycetaceae</taxon>
        <taxon>Candida/Lodderomyces clade</taxon>
        <taxon>Candida</taxon>
    </lineage>
</organism>
<evidence type="ECO:0000313" key="10">
    <source>
        <dbReference type="EMBL" id="SBT62589.1"/>
    </source>
</evidence>
<keyword evidence="6" id="KW-0375">Hydrogen ion transport</keyword>
<keyword evidence="6" id="KW-0066">ATP synthesis</keyword>
<keyword evidence="6" id="KW-0138">CF(0)</keyword>
<evidence type="ECO:0000313" key="14">
    <source>
        <dbReference type="EMBL" id="SBT62826.1"/>
    </source>
</evidence>
<name>A0A1G4DFK7_9ASCO</name>
<keyword evidence="5 6" id="KW-0472">Membrane</keyword>
<comment type="subunit">
    <text evidence="6">F-type ATPases have 2 components, CF(1) - the catalytic core - and CF(0) - the membrane proton channel.</text>
</comment>
<dbReference type="GO" id="GO:0045259">
    <property type="term" value="C:proton-transporting ATP synthase complex"/>
    <property type="evidence" value="ECO:0007669"/>
    <property type="project" value="UniProtKB-KW"/>
</dbReference>
<comment type="similarity">
    <text evidence="2 6">Belongs to the ATPase protein 8 family.</text>
</comment>
<evidence type="ECO:0000313" key="15">
    <source>
        <dbReference type="EMBL" id="SBT62873.1"/>
    </source>
</evidence>
<dbReference type="InterPro" id="IPR009230">
    <property type="entry name" value="ATP_synth_su8_fun"/>
</dbReference>
<dbReference type="EMBL" id="LT594373">
    <property type="protein sequence ID" value="SBT62826.1"/>
    <property type="molecule type" value="Genomic_DNA"/>
</dbReference>
<evidence type="ECO:0000313" key="8">
    <source>
        <dbReference type="EMBL" id="SBT62542.1"/>
    </source>
</evidence>
<dbReference type="EMBL" id="LT594369">
    <property type="protein sequence ID" value="SBT62763.1"/>
    <property type="molecule type" value="Genomic_DNA"/>
</dbReference>
<dbReference type="GO" id="GO:0015078">
    <property type="term" value="F:proton transmembrane transporter activity"/>
    <property type="evidence" value="ECO:0007669"/>
    <property type="project" value="UniProtKB-UniRule"/>
</dbReference>
<evidence type="ECO:0000313" key="13">
    <source>
        <dbReference type="EMBL" id="SBT62763.1"/>
    </source>
</evidence>
<evidence type="ECO:0000256" key="5">
    <source>
        <dbReference type="ARBA" id="ARBA00023136"/>
    </source>
</evidence>
<protein>
    <recommendedName>
        <fullName evidence="6">ATP synthase protein 8</fullName>
    </recommendedName>
</protein>
<evidence type="ECO:0000313" key="9">
    <source>
        <dbReference type="EMBL" id="SBT62573.1"/>
    </source>
</evidence>
<dbReference type="GO" id="GO:0015986">
    <property type="term" value="P:proton motive force-driven ATP synthesis"/>
    <property type="evidence" value="ECO:0007669"/>
    <property type="project" value="UniProtKB-UniRule"/>
</dbReference>
<comment type="subcellular location">
    <subcellularLocation>
        <location evidence="1">Membrane</location>
        <topology evidence="1">Single-pass membrane protein</topology>
    </subcellularLocation>
    <subcellularLocation>
        <location evidence="6">Mitochondrion inner membrane</location>
        <topology evidence="6">Single-pass membrane protein</topology>
    </subcellularLocation>
</comment>
<dbReference type="EMBL" id="LT594376">
    <property type="protein sequence ID" value="SBT62873.1"/>
    <property type="molecule type" value="Genomic_DNA"/>
</dbReference>
<dbReference type="EMBL" id="LT594361">
    <property type="protein sequence ID" value="SBT62637.1"/>
    <property type="molecule type" value="Genomic_DNA"/>
</dbReference>
<dbReference type="EMBL" id="LT594379">
    <property type="protein sequence ID" value="SBT62921.1"/>
    <property type="molecule type" value="Genomic_DNA"/>
</dbReference>
<feature type="transmembrane region" description="Helical" evidence="6">
    <location>
        <begin position="12"/>
        <end position="32"/>
    </location>
</feature>
<evidence type="ECO:0000256" key="4">
    <source>
        <dbReference type="ARBA" id="ARBA00022989"/>
    </source>
</evidence>
<evidence type="ECO:0000313" key="7">
    <source>
        <dbReference type="EMBL" id="SBT62526.1"/>
    </source>
</evidence>
<dbReference type="Pfam" id="PF05933">
    <property type="entry name" value="Fun_ATP-synt_8"/>
    <property type="match status" value="1"/>
</dbReference>
<accession>A0A1G4DFK7</accession>
<geneLocation type="mitochondrion" evidence="8"/>
<dbReference type="AlphaFoldDB" id="A0A1G4DFK7"/>
<reference evidence="8" key="1">
    <citation type="journal article" date="2016" name="PLoS Genet.">
        <title>Multiple origins of the pathogenic yeast Candida orthopsilosis by separate hybridizations between two parental species.</title>
        <authorList>
            <person name="Schroder M.S."/>
            <person name="Martinez K."/>
            <person name="Prandini T."/>
            <person name="Hammel S."/>
            <person name="Higgins D.G."/>
            <person name="Bagagli E."/>
            <person name="Wolfe K.H."/>
            <person name="Butler G."/>
        </authorList>
    </citation>
    <scope>NUCLEOTIDE SEQUENCE</scope>
    <source>
        <strain evidence="7">Sample_151</strain>
        <strain evidence="8">Sample_1540</strain>
        <strain evidence="9">Sample_1825</strain>
        <strain evidence="10">Sample_185</strain>
        <strain evidence="11">Sample_421</strain>
        <strain evidence="12">Sample_422</strain>
        <strain evidence="13">Sample_433</strain>
        <strain evidence="14">Sample_437</strain>
        <strain evidence="15">Sample_599</strain>
        <strain evidence="16">Sample_B-8274</strain>
    </source>
</reference>
<keyword evidence="6 8" id="KW-0496">Mitochondrion</keyword>
<evidence type="ECO:0000313" key="12">
    <source>
        <dbReference type="EMBL" id="SBT62653.1"/>
    </source>
</evidence>